<feature type="repeat" description="ANK" evidence="3">
    <location>
        <begin position="489"/>
        <end position="521"/>
    </location>
</feature>
<dbReference type="GO" id="GO:0004842">
    <property type="term" value="F:ubiquitin-protein transferase activity"/>
    <property type="evidence" value="ECO:0007669"/>
    <property type="project" value="TreeGrafter"/>
</dbReference>
<keyword evidence="2 3" id="KW-0040">ANK repeat</keyword>
<dbReference type="Gene3D" id="1.25.40.20">
    <property type="entry name" value="Ankyrin repeat-containing domain"/>
    <property type="match status" value="1"/>
</dbReference>
<protein>
    <submittedName>
        <fullName evidence="5">Uncharacterized protein</fullName>
    </submittedName>
</protein>
<dbReference type="AlphaFoldDB" id="A0AAW0EIB7"/>
<keyword evidence="6" id="KW-1185">Reference proteome</keyword>
<name>A0AAW0EIB7_9AGAR</name>
<dbReference type="EMBL" id="JAWWNJ010000001">
    <property type="protein sequence ID" value="KAK7065092.1"/>
    <property type="molecule type" value="Genomic_DNA"/>
</dbReference>
<organism evidence="5 6">
    <name type="scientific">Favolaschia claudopus</name>
    <dbReference type="NCBI Taxonomy" id="2862362"/>
    <lineage>
        <taxon>Eukaryota</taxon>
        <taxon>Fungi</taxon>
        <taxon>Dikarya</taxon>
        <taxon>Basidiomycota</taxon>
        <taxon>Agaricomycotina</taxon>
        <taxon>Agaricomycetes</taxon>
        <taxon>Agaricomycetidae</taxon>
        <taxon>Agaricales</taxon>
        <taxon>Marasmiineae</taxon>
        <taxon>Mycenaceae</taxon>
        <taxon>Favolaschia</taxon>
    </lineage>
</organism>
<feature type="transmembrane region" description="Helical" evidence="4">
    <location>
        <begin position="84"/>
        <end position="106"/>
    </location>
</feature>
<feature type="repeat" description="ANK" evidence="3">
    <location>
        <begin position="522"/>
        <end position="554"/>
    </location>
</feature>
<sequence>MSLPQPPCIAGDPDISGIGVRVAIYAQNLFSFIPAVSALWDGEVTPYELEAVAAQSQTIIITAFGILISAMVQAKTLGLSNFQATIVLSLSWMNNTNTFIYFLLYVQHKSQLGPQQIASNVFSWLKHFRSILFRPVVVANSKADVEAQIESSELQSTEQLNAIEATENDNRSLFSVIFRVEIKGSVAILGSLHLALMAALGIWLWSNPRSFGKVQNTQDDSLCGILYASTNILGYKIPLGSDALRIISLVLYSSVLVPGLNLTLPIAGFVGIFLLHTSLRPDPRRNSSKMAGHGGKPPGDHRAMRAQWAARAARRRRMATSDTSWSAIKHPSPQSTKNIMGRSLFALQSWYDPFLLPTILGLLLLFAINIIFIIDIELALRQNNFLQESDDSEWTFGQILALLLLVLPLRDLRIFGARRNVTTSLQNALRWHAPTEILWDLVRRGADVNVMVDGPYPTALLLAVARRRDPQFTRILLASGANPDIPDESNSTPLQAACAHGDFILVKLLLKFHADPNLEGGEYGTALQAAAHSGNIKIVRLLLDAGADVHFEGGKYGSAIQAAVAQDHLDVVELLRMHGAKYEEQEPTTALESE</sequence>
<evidence type="ECO:0000256" key="1">
    <source>
        <dbReference type="ARBA" id="ARBA00022737"/>
    </source>
</evidence>
<comment type="caution">
    <text evidence="5">The sequence shown here is derived from an EMBL/GenBank/DDBJ whole genome shotgun (WGS) entry which is preliminary data.</text>
</comment>
<dbReference type="PANTHER" id="PTHR24171">
    <property type="entry name" value="ANKYRIN REPEAT DOMAIN-CONTAINING PROTEIN 39-RELATED"/>
    <property type="match status" value="1"/>
</dbReference>
<dbReference type="InterPro" id="IPR002110">
    <property type="entry name" value="Ankyrin_rpt"/>
</dbReference>
<keyword evidence="1" id="KW-0677">Repeat</keyword>
<dbReference type="PANTHER" id="PTHR24171:SF8">
    <property type="entry name" value="BRCA1-ASSOCIATED RING DOMAIN PROTEIN 1"/>
    <property type="match status" value="1"/>
</dbReference>
<evidence type="ECO:0000313" key="5">
    <source>
        <dbReference type="EMBL" id="KAK7065092.1"/>
    </source>
</evidence>
<feature type="transmembrane region" description="Helical" evidence="4">
    <location>
        <begin position="186"/>
        <end position="205"/>
    </location>
</feature>
<accession>A0AAW0EIB7</accession>
<dbReference type="PROSITE" id="PS50088">
    <property type="entry name" value="ANK_REPEAT"/>
    <property type="match status" value="2"/>
</dbReference>
<keyword evidence="4" id="KW-0812">Transmembrane</keyword>
<feature type="transmembrane region" description="Helical" evidence="4">
    <location>
        <begin position="22"/>
        <end position="40"/>
    </location>
</feature>
<feature type="transmembrane region" description="Helical" evidence="4">
    <location>
        <begin position="52"/>
        <end position="72"/>
    </location>
</feature>
<dbReference type="Pfam" id="PF12796">
    <property type="entry name" value="Ank_2"/>
    <property type="match status" value="1"/>
</dbReference>
<dbReference type="SMART" id="SM00248">
    <property type="entry name" value="ANK"/>
    <property type="match status" value="5"/>
</dbReference>
<feature type="transmembrane region" description="Helical" evidence="4">
    <location>
        <begin position="354"/>
        <end position="374"/>
    </location>
</feature>
<evidence type="ECO:0000256" key="2">
    <source>
        <dbReference type="ARBA" id="ARBA00023043"/>
    </source>
</evidence>
<evidence type="ECO:0000256" key="3">
    <source>
        <dbReference type="PROSITE-ProRule" id="PRU00023"/>
    </source>
</evidence>
<gene>
    <name evidence="5" type="ORF">R3P38DRAFT_3166108</name>
</gene>
<dbReference type="PROSITE" id="PS50297">
    <property type="entry name" value="ANK_REP_REGION"/>
    <property type="match status" value="2"/>
</dbReference>
<keyword evidence="4" id="KW-0472">Membrane</keyword>
<dbReference type="GO" id="GO:0085020">
    <property type="term" value="P:protein K6-linked ubiquitination"/>
    <property type="evidence" value="ECO:0007669"/>
    <property type="project" value="TreeGrafter"/>
</dbReference>
<evidence type="ECO:0000256" key="4">
    <source>
        <dbReference type="SAM" id="Phobius"/>
    </source>
</evidence>
<dbReference type="Proteomes" id="UP001362999">
    <property type="component" value="Unassembled WGS sequence"/>
</dbReference>
<dbReference type="SUPFAM" id="SSF48403">
    <property type="entry name" value="Ankyrin repeat"/>
    <property type="match status" value="1"/>
</dbReference>
<feature type="transmembrane region" description="Helical" evidence="4">
    <location>
        <begin position="249"/>
        <end position="275"/>
    </location>
</feature>
<dbReference type="InterPro" id="IPR036770">
    <property type="entry name" value="Ankyrin_rpt-contain_sf"/>
</dbReference>
<keyword evidence="4" id="KW-1133">Transmembrane helix</keyword>
<evidence type="ECO:0000313" key="6">
    <source>
        <dbReference type="Proteomes" id="UP001362999"/>
    </source>
</evidence>
<proteinExistence type="predicted"/>
<reference evidence="5 6" key="1">
    <citation type="journal article" date="2024" name="J Genomics">
        <title>Draft genome sequencing and assembly of Favolaschia claudopus CIRM-BRFM 2984 isolated from oak limbs.</title>
        <authorList>
            <person name="Navarro D."/>
            <person name="Drula E."/>
            <person name="Chaduli D."/>
            <person name="Cazenave R."/>
            <person name="Ahrendt S."/>
            <person name="Wang J."/>
            <person name="Lipzen A."/>
            <person name="Daum C."/>
            <person name="Barry K."/>
            <person name="Grigoriev I.V."/>
            <person name="Favel A."/>
            <person name="Rosso M.N."/>
            <person name="Martin F."/>
        </authorList>
    </citation>
    <scope>NUCLEOTIDE SEQUENCE [LARGE SCALE GENOMIC DNA]</scope>
    <source>
        <strain evidence="5 6">CIRM-BRFM 2984</strain>
    </source>
</reference>